<evidence type="ECO:0000256" key="1">
    <source>
        <dbReference type="SAM" id="MobiDB-lite"/>
    </source>
</evidence>
<evidence type="ECO:0000256" key="2">
    <source>
        <dbReference type="SAM" id="SignalP"/>
    </source>
</evidence>
<organism evidence="3 4">
    <name type="scientific">Haematococcus lacustris</name>
    <name type="common">Green alga</name>
    <name type="synonym">Haematococcus pluvialis</name>
    <dbReference type="NCBI Taxonomy" id="44745"/>
    <lineage>
        <taxon>Eukaryota</taxon>
        <taxon>Viridiplantae</taxon>
        <taxon>Chlorophyta</taxon>
        <taxon>core chlorophytes</taxon>
        <taxon>Chlorophyceae</taxon>
        <taxon>CS clade</taxon>
        <taxon>Chlamydomonadales</taxon>
        <taxon>Haematococcaceae</taxon>
        <taxon>Haematococcus</taxon>
    </lineage>
</organism>
<gene>
    <name evidence="3" type="ORF">HaLaN_11590</name>
</gene>
<evidence type="ECO:0008006" key="5">
    <source>
        <dbReference type="Google" id="ProtNLM"/>
    </source>
</evidence>
<evidence type="ECO:0000313" key="4">
    <source>
        <dbReference type="Proteomes" id="UP000485058"/>
    </source>
</evidence>
<feature type="chain" id="PRO_5025360108" description="CBM20 domain-containing protein" evidence="2">
    <location>
        <begin position="26"/>
        <end position="335"/>
    </location>
</feature>
<keyword evidence="4" id="KW-1185">Reference proteome</keyword>
<proteinExistence type="predicted"/>
<dbReference type="AlphaFoldDB" id="A0A699YYK1"/>
<name>A0A699YYK1_HAELA</name>
<reference evidence="3 4" key="1">
    <citation type="submission" date="2020-02" db="EMBL/GenBank/DDBJ databases">
        <title>Draft genome sequence of Haematococcus lacustris strain NIES-144.</title>
        <authorList>
            <person name="Morimoto D."/>
            <person name="Nakagawa S."/>
            <person name="Yoshida T."/>
            <person name="Sawayama S."/>
        </authorList>
    </citation>
    <scope>NUCLEOTIDE SEQUENCE [LARGE SCALE GENOMIC DNA]</scope>
    <source>
        <strain evidence="3 4">NIES-144</strain>
    </source>
</reference>
<protein>
    <recommendedName>
        <fullName evidence="5">CBM20 domain-containing protein</fullName>
    </recommendedName>
</protein>
<accession>A0A699YYK1</accession>
<feature type="signal peptide" evidence="2">
    <location>
        <begin position="1"/>
        <end position="25"/>
    </location>
</feature>
<feature type="region of interest" description="Disordered" evidence="1">
    <location>
        <begin position="193"/>
        <end position="225"/>
    </location>
</feature>
<keyword evidence="2" id="KW-0732">Signal</keyword>
<dbReference type="Proteomes" id="UP000485058">
    <property type="component" value="Unassembled WGS sequence"/>
</dbReference>
<comment type="caution">
    <text evidence="3">The sequence shown here is derived from an EMBL/GenBank/DDBJ whole genome shotgun (WGS) entry which is preliminary data.</text>
</comment>
<dbReference type="EMBL" id="BLLF01000842">
    <property type="protein sequence ID" value="GFH15373.1"/>
    <property type="molecule type" value="Genomic_DNA"/>
</dbReference>
<evidence type="ECO:0000313" key="3">
    <source>
        <dbReference type="EMBL" id="GFH15373.1"/>
    </source>
</evidence>
<sequence length="335" mass="36027">MPVMPSPAVHSAGWALLIISRVVHSTASASTRCCNWRASETQLPTFAWCRWLGRFTKQVRQHSRSAQRHRTRMPLQVAKRHAPSPCFQASSIVEVAQSLDETRAHEDGSGQGPLRLQFVSADRLAPGQRLVLAVSCSLGPPVISAFEPSRSGWVAHVQLAASQADRGSLTYKLGVAAQDGSIEWEACAPHQINLGGRGPRSGSQPTAEQRDTGGGGGAGWVSSSRRPAAAPGAVWGSATARQLGGGQWLARVELRLLAALVGVEAKLVLVKDWPALQRQAEADRAQGKGGQLLKKAAKQLCLWEQGANRQFKVRHALELGPHPRHPHHTAEHSPL</sequence>